<dbReference type="Pfam" id="PF02604">
    <property type="entry name" value="PhdYeFM_antitox"/>
    <property type="match status" value="1"/>
</dbReference>
<dbReference type="KEGG" id="enn:FRE64_15620"/>
<dbReference type="Gene3D" id="3.40.1620.10">
    <property type="entry name" value="YefM-like domain"/>
    <property type="match status" value="1"/>
</dbReference>
<reference evidence="3 4" key="1">
    <citation type="submission" date="2019-08" db="EMBL/GenBank/DDBJ databases">
        <title>Carotenoids and Carotenoid Binding Proteins in the Halophilic Cyanobacterium Euhalothece sp. ZM00.</title>
        <authorList>
            <person name="Cho S.M."/>
            <person name="Song J.Y."/>
            <person name="Park Y.-I."/>
        </authorList>
    </citation>
    <scope>NUCLEOTIDE SEQUENCE [LARGE SCALE GENOMIC DNA]</scope>
    <source>
        <strain evidence="3 4">Z-M001</strain>
    </source>
</reference>
<organism evidence="3 4">
    <name type="scientific">Euhalothece natronophila Z-M001</name>
    <dbReference type="NCBI Taxonomy" id="522448"/>
    <lineage>
        <taxon>Bacteria</taxon>
        <taxon>Bacillati</taxon>
        <taxon>Cyanobacteriota</taxon>
        <taxon>Cyanophyceae</taxon>
        <taxon>Oscillatoriophycideae</taxon>
        <taxon>Chroococcales</taxon>
        <taxon>Halothecacae</taxon>
        <taxon>Halothece cluster</taxon>
        <taxon>Euhalothece</taxon>
    </lineage>
</organism>
<name>A0A5B8NPI8_9CHRO</name>
<proteinExistence type="inferred from homology"/>
<gene>
    <name evidence="3" type="ORF">FRE64_15620</name>
</gene>
<comment type="similarity">
    <text evidence="1 2">Belongs to the phD/YefM antitoxin family.</text>
</comment>
<dbReference type="Proteomes" id="UP000318453">
    <property type="component" value="Chromosome"/>
</dbReference>
<evidence type="ECO:0000256" key="2">
    <source>
        <dbReference type="RuleBase" id="RU362080"/>
    </source>
</evidence>
<dbReference type="RefSeq" id="WP_146297077.1">
    <property type="nucleotide sequence ID" value="NZ_CP042326.1"/>
</dbReference>
<comment type="function">
    <text evidence="2">Antitoxin component of a type II toxin-antitoxin (TA) system.</text>
</comment>
<dbReference type="InterPro" id="IPR036165">
    <property type="entry name" value="YefM-like_sf"/>
</dbReference>
<accession>A0A5B8NPI8</accession>
<evidence type="ECO:0000313" key="4">
    <source>
        <dbReference type="Proteomes" id="UP000318453"/>
    </source>
</evidence>
<dbReference type="AlphaFoldDB" id="A0A5B8NPI8"/>
<protein>
    <recommendedName>
        <fullName evidence="2">Antitoxin</fullName>
    </recommendedName>
</protein>
<dbReference type="EMBL" id="CP042326">
    <property type="protein sequence ID" value="QDZ41243.1"/>
    <property type="molecule type" value="Genomic_DNA"/>
</dbReference>
<keyword evidence="4" id="KW-1185">Reference proteome</keyword>
<dbReference type="InterPro" id="IPR006442">
    <property type="entry name" value="Antitoxin_Phd/YefM"/>
</dbReference>
<dbReference type="OrthoDB" id="9800503at2"/>
<evidence type="ECO:0000256" key="1">
    <source>
        <dbReference type="ARBA" id="ARBA00009981"/>
    </source>
</evidence>
<sequence>MKITNIHAAKTSLSQLIESALQGEEVIISKAGKPLVRLIPYTSSQEPRIPGDWAGQVKMADDFDTTPEEVIQGFYGEET</sequence>
<dbReference type="NCBIfam" id="TIGR01552">
    <property type="entry name" value="phd_fam"/>
    <property type="match status" value="1"/>
</dbReference>
<evidence type="ECO:0000313" key="3">
    <source>
        <dbReference type="EMBL" id="QDZ41243.1"/>
    </source>
</evidence>
<dbReference type="SUPFAM" id="SSF143120">
    <property type="entry name" value="YefM-like"/>
    <property type="match status" value="1"/>
</dbReference>